<keyword evidence="4" id="KW-0862">Zinc</keyword>
<evidence type="ECO:0000313" key="8">
    <source>
        <dbReference type="EMBL" id="KAG5163904.1"/>
    </source>
</evidence>
<name>A0A8H7XQW8_PSICU</name>
<organism evidence="8">
    <name type="scientific">Psilocybe cubensis</name>
    <name type="common">Psychedelic mushroom</name>
    <name type="synonym">Stropharia cubensis</name>
    <dbReference type="NCBI Taxonomy" id="181762"/>
    <lineage>
        <taxon>Eukaryota</taxon>
        <taxon>Fungi</taxon>
        <taxon>Dikarya</taxon>
        <taxon>Basidiomycota</taxon>
        <taxon>Agaricomycotina</taxon>
        <taxon>Agaricomycetes</taxon>
        <taxon>Agaricomycetidae</taxon>
        <taxon>Agaricales</taxon>
        <taxon>Agaricineae</taxon>
        <taxon>Strophariaceae</taxon>
        <taxon>Psilocybe</taxon>
    </lineage>
</organism>
<dbReference type="PROSITE" id="PS00028">
    <property type="entry name" value="ZINC_FINGER_C2H2_1"/>
    <property type="match status" value="2"/>
</dbReference>
<dbReference type="FunFam" id="3.30.160.60:FF:000110">
    <property type="entry name" value="Zinc finger protein-like"/>
    <property type="match status" value="1"/>
</dbReference>
<feature type="compositionally biased region" description="Basic and acidic residues" evidence="6">
    <location>
        <begin position="256"/>
        <end position="266"/>
    </location>
</feature>
<keyword evidence="1" id="KW-0479">Metal-binding</keyword>
<evidence type="ECO:0000256" key="5">
    <source>
        <dbReference type="PROSITE-ProRule" id="PRU00042"/>
    </source>
</evidence>
<reference evidence="8" key="1">
    <citation type="submission" date="2021-02" db="EMBL/GenBank/DDBJ databases">
        <title>Psilocybe cubensis genome.</title>
        <authorList>
            <person name="Mckernan K.J."/>
            <person name="Crawford S."/>
            <person name="Trippe A."/>
            <person name="Kane L.T."/>
            <person name="Mclaughlin S."/>
        </authorList>
    </citation>
    <scope>NUCLEOTIDE SEQUENCE [LARGE SCALE GENOMIC DNA]</scope>
    <source>
        <strain evidence="8">MGC-MH-2018</strain>
    </source>
</reference>
<dbReference type="SMART" id="SM00355">
    <property type="entry name" value="ZnF_C2H2"/>
    <property type="match status" value="2"/>
</dbReference>
<dbReference type="PANTHER" id="PTHR23235">
    <property type="entry name" value="KRUEPPEL-LIKE TRANSCRIPTION FACTOR"/>
    <property type="match status" value="1"/>
</dbReference>
<dbReference type="InterPro" id="IPR036236">
    <property type="entry name" value="Znf_C2H2_sf"/>
</dbReference>
<dbReference type="SUPFAM" id="SSF57667">
    <property type="entry name" value="beta-beta-alpha zinc fingers"/>
    <property type="match status" value="1"/>
</dbReference>
<dbReference type="GO" id="GO:0000981">
    <property type="term" value="F:DNA-binding transcription factor activity, RNA polymerase II-specific"/>
    <property type="evidence" value="ECO:0007669"/>
    <property type="project" value="TreeGrafter"/>
</dbReference>
<feature type="region of interest" description="Disordered" evidence="6">
    <location>
        <begin position="70"/>
        <end position="128"/>
    </location>
</feature>
<evidence type="ECO:0000256" key="6">
    <source>
        <dbReference type="SAM" id="MobiDB-lite"/>
    </source>
</evidence>
<protein>
    <recommendedName>
        <fullName evidence="7">C2H2-type domain-containing protein</fullName>
    </recommendedName>
</protein>
<keyword evidence="2" id="KW-0677">Repeat</keyword>
<dbReference type="InterPro" id="IPR013087">
    <property type="entry name" value="Znf_C2H2_type"/>
</dbReference>
<comment type="caution">
    <text evidence="8">The sequence shown here is derived from an EMBL/GenBank/DDBJ whole genome shotgun (WGS) entry which is preliminary data.</text>
</comment>
<evidence type="ECO:0000256" key="2">
    <source>
        <dbReference type="ARBA" id="ARBA00022737"/>
    </source>
</evidence>
<feature type="region of interest" description="Disordered" evidence="6">
    <location>
        <begin position="1"/>
        <end position="46"/>
    </location>
</feature>
<evidence type="ECO:0000256" key="4">
    <source>
        <dbReference type="ARBA" id="ARBA00022833"/>
    </source>
</evidence>
<keyword evidence="3 5" id="KW-0863">Zinc-finger</keyword>
<evidence type="ECO:0000256" key="1">
    <source>
        <dbReference type="ARBA" id="ARBA00022723"/>
    </source>
</evidence>
<dbReference type="AlphaFoldDB" id="A0A8H7XQW8"/>
<feature type="compositionally biased region" description="Polar residues" evidence="6">
    <location>
        <begin position="8"/>
        <end position="24"/>
    </location>
</feature>
<dbReference type="PROSITE" id="PS50157">
    <property type="entry name" value="ZINC_FINGER_C2H2_2"/>
    <property type="match status" value="2"/>
</dbReference>
<feature type="region of interest" description="Disordered" evidence="6">
    <location>
        <begin position="248"/>
        <end position="279"/>
    </location>
</feature>
<gene>
    <name evidence="8" type="ORF">JR316_011097</name>
</gene>
<dbReference type="GO" id="GO:0008270">
    <property type="term" value="F:zinc ion binding"/>
    <property type="evidence" value="ECO:0007669"/>
    <property type="project" value="UniProtKB-KW"/>
</dbReference>
<sequence length="279" mass="30624">MTGFPESFQRSTVTPSSSYDTESTAAMLIGIGEPSGSTAVSMSVERGRECIPVPSTRRVSRSSMMRLENILNDVSINHDPAPTSRPPRSRSLGSVHSNRQDAIDIFSPPSPGSATSAPGRSQSPEDDIWKTTAAGTTVKKKKVKMHRCSECQKDFPRPSGLRTHMNMHTKEKPFACTYPGCLRSFSVVSNARRHMRTHGVGVTTEDVEQPPVPYVVGFEDPMVLDQPDSLGIPGYSPSRSHPFRLRWIPLTTSTPKSDKRQDRHSPDILYSNSGVQSKG</sequence>
<evidence type="ECO:0000259" key="7">
    <source>
        <dbReference type="PROSITE" id="PS50157"/>
    </source>
</evidence>
<feature type="compositionally biased region" description="Polar residues" evidence="6">
    <location>
        <begin position="270"/>
        <end position="279"/>
    </location>
</feature>
<dbReference type="Gene3D" id="3.30.160.60">
    <property type="entry name" value="Classic Zinc Finger"/>
    <property type="match status" value="2"/>
</dbReference>
<feature type="domain" description="C2H2-type" evidence="7">
    <location>
        <begin position="146"/>
        <end position="173"/>
    </location>
</feature>
<dbReference type="FunFam" id="3.30.160.60:FF:000100">
    <property type="entry name" value="Zinc finger 45-like"/>
    <property type="match status" value="1"/>
</dbReference>
<dbReference type="Pfam" id="PF00096">
    <property type="entry name" value="zf-C2H2"/>
    <property type="match status" value="2"/>
</dbReference>
<proteinExistence type="predicted"/>
<dbReference type="PANTHER" id="PTHR23235:SF120">
    <property type="entry name" value="KRUPPEL-LIKE FACTOR 15"/>
    <property type="match status" value="1"/>
</dbReference>
<accession>A0A8H7XQW8</accession>
<dbReference type="EMBL" id="JAFIQS010000013">
    <property type="protein sequence ID" value="KAG5163904.1"/>
    <property type="molecule type" value="Genomic_DNA"/>
</dbReference>
<evidence type="ECO:0000256" key="3">
    <source>
        <dbReference type="ARBA" id="ARBA00022771"/>
    </source>
</evidence>
<feature type="domain" description="C2H2-type" evidence="7">
    <location>
        <begin position="174"/>
        <end position="198"/>
    </location>
</feature>
<dbReference type="GO" id="GO:0000978">
    <property type="term" value="F:RNA polymerase II cis-regulatory region sequence-specific DNA binding"/>
    <property type="evidence" value="ECO:0007669"/>
    <property type="project" value="TreeGrafter"/>
</dbReference>